<proteinExistence type="predicted"/>
<dbReference type="GO" id="GO:0005506">
    <property type="term" value="F:iron ion binding"/>
    <property type="evidence" value="ECO:0007669"/>
    <property type="project" value="InterPro"/>
</dbReference>
<dbReference type="Gene3D" id="3.90.380.10">
    <property type="entry name" value="Naphthalene 1,2-dioxygenase Alpha Subunit, Chain A, domain 1"/>
    <property type="match status" value="1"/>
</dbReference>
<protein>
    <submittedName>
        <fullName evidence="7">Putative dioxygenase</fullName>
    </submittedName>
</protein>
<dbReference type="Pfam" id="PF00355">
    <property type="entry name" value="Rieske"/>
    <property type="match status" value="1"/>
</dbReference>
<accession>A0A0P0RIF6</accession>
<evidence type="ECO:0000256" key="2">
    <source>
        <dbReference type="ARBA" id="ARBA00022723"/>
    </source>
</evidence>
<dbReference type="InterPro" id="IPR050584">
    <property type="entry name" value="Cholesterol_7-desaturase"/>
</dbReference>
<dbReference type="InterPro" id="IPR036922">
    <property type="entry name" value="Rieske_2Fe-2S_sf"/>
</dbReference>
<dbReference type="PROSITE" id="PS51296">
    <property type="entry name" value="RIESKE"/>
    <property type="match status" value="1"/>
</dbReference>
<keyword evidence="7" id="KW-0223">Dioxygenase</keyword>
<dbReference type="KEGG" id="bcai:K788_0000443"/>
<dbReference type="SUPFAM" id="SSF50022">
    <property type="entry name" value="ISP domain"/>
    <property type="match status" value="1"/>
</dbReference>
<dbReference type="AlphaFoldDB" id="A0A0P0RIF6"/>
<dbReference type="Proteomes" id="UP000019146">
    <property type="component" value="Chromosome 2"/>
</dbReference>
<dbReference type="InterPro" id="IPR017941">
    <property type="entry name" value="Rieske_2Fe-2S"/>
</dbReference>
<dbReference type="PROSITE" id="PS00570">
    <property type="entry name" value="RING_HYDROXYL_ALPHA"/>
    <property type="match status" value="1"/>
</dbReference>
<dbReference type="EMBL" id="CP012747">
    <property type="protein sequence ID" value="ALL68516.1"/>
    <property type="molecule type" value="Genomic_DNA"/>
</dbReference>
<evidence type="ECO:0000313" key="7">
    <source>
        <dbReference type="EMBL" id="ALL68516.1"/>
    </source>
</evidence>
<dbReference type="CDD" id="cd03479">
    <property type="entry name" value="Rieske_RO_Alpha_PhDO_like"/>
    <property type="match status" value="1"/>
</dbReference>
<keyword evidence="5" id="KW-0411">Iron-sulfur</keyword>
<dbReference type="GeneID" id="69972225"/>
<dbReference type="GO" id="GO:0051537">
    <property type="term" value="F:2 iron, 2 sulfur cluster binding"/>
    <property type="evidence" value="ECO:0007669"/>
    <property type="project" value="UniProtKB-KW"/>
</dbReference>
<dbReference type="PANTHER" id="PTHR21266:SF59">
    <property type="entry name" value="BLR4922 PROTEIN"/>
    <property type="match status" value="1"/>
</dbReference>
<evidence type="ECO:0000256" key="1">
    <source>
        <dbReference type="ARBA" id="ARBA00022714"/>
    </source>
</evidence>
<sequence>MTDRDDPYRILTAVGPGTPMGNLFRRFWLPALLSEELAKADCPPVRIRLLCEDLVAFRDSNGRTGIVDAYCPHRRAPLFFGRNEQCGLRCVYHGWKFDVNGECVDIPNIVPPDNFAALKQKASIKSYPVRESGGIVWVYMGPKELMPELPSMEWVDLPGDQVKCSRWLHQSNWLQAAEGEIDTSHISFLHSKVNVGKDSPDWQRLALDGAPQITVRETDYGFVYGSRRNFDGQYFWRVTQWMLPMWSAVPRSINDPILAGRAWVPIDDYTTTGYGYVYTTGRPLSTSELDEISSGGRFPPRSTKRSFRLPHGYVIDTFLPDANIGNDFLIDRDLQATSSFTGIFGVNEQDRALQESMLSIPGQMGIVDRSNERLVKSDLPIMTARRMLNKLVKELAQGIEPKAVSSADQYGVRGIAKLSPIADFDEFMDVHAHSMKAVEPSDGSEQLGDVASL</sequence>
<dbReference type="SUPFAM" id="SSF55961">
    <property type="entry name" value="Bet v1-like"/>
    <property type="match status" value="1"/>
</dbReference>
<keyword evidence="4" id="KW-0408">Iron</keyword>
<gene>
    <name evidence="7" type="ORF">K788_0000443</name>
</gene>
<keyword evidence="3" id="KW-0560">Oxidoreductase</keyword>
<keyword evidence="1" id="KW-0001">2Fe-2S</keyword>
<evidence type="ECO:0000256" key="3">
    <source>
        <dbReference type="ARBA" id="ARBA00023002"/>
    </source>
</evidence>
<dbReference type="Gene3D" id="2.102.10.10">
    <property type="entry name" value="Rieske [2Fe-2S] iron-sulphur domain"/>
    <property type="match status" value="1"/>
</dbReference>
<evidence type="ECO:0000256" key="4">
    <source>
        <dbReference type="ARBA" id="ARBA00023004"/>
    </source>
</evidence>
<dbReference type="InterPro" id="IPR045623">
    <property type="entry name" value="LigXa_C"/>
</dbReference>
<name>A0A0P0RIF6_9BURK</name>
<feature type="domain" description="Rieske" evidence="6">
    <location>
        <begin position="28"/>
        <end position="138"/>
    </location>
</feature>
<dbReference type="RefSeq" id="WP_082625002.1">
    <property type="nucleotide sequence ID" value="NZ_CP012747.1"/>
</dbReference>
<reference evidence="7 8" key="1">
    <citation type="journal article" date="2014" name="Genome Announc.">
        <title>Draft Genome Sequence of the Haloacid-Degrading Burkholderia caribensis Strain MBA4.</title>
        <authorList>
            <person name="Pan Y."/>
            <person name="Kong K.F."/>
            <person name="Tsang J.S."/>
        </authorList>
    </citation>
    <scope>NUCLEOTIDE SEQUENCE [LARGE SCALE GENOMIC DNA]</scope>
    <source>
        <strain evidence="7 8">MBA4</strain>
    </source>
</reference>
<dbReference type="Pfam" id="PF19301">
    <property type="entry name" value="LigXa_C"/>
    <property type="match status" value="1"/>
</dbReference>
<organism evidence="7 8">
    <name type="scientific">Paraburkholderia caribensis MBA4</name>
    <dbReference type="NCBI Taxonomy" id="1323664"/>
    <lineage>
        <taxon>Bacteria</taxon>
        <taxon>Pseudomonadati</taxon>
        <taxon>Pseudomonadota</taxon>
        <taxon>Betaproteobacteria</taxon>
        <taxon>Burkholderiales</taxon>
        <taxon>Burkholderiaceae</taxon>
        <taxon>Paraburkholderia</taxon>
    </lineage>
</organism>
<evidence type="ECO:0000259" key="6">
    <source>
        <dbReference type="PROSITE" id="PS51296"/>
    </source>
</evidence>
<dbReference type="GO" id="GO:0051213">
    <property type="term" value="F:dioxygenase activity"/>
    <property type="evidence" value="ECO:0007669"/>
    <property type="project" value="UniProtKB-KW"/>
</dbReference>
<keyword evidence="2" id="KW-0479">Metal-binding</keyword>
<dbReference type="InterPro" id="IPR015881">
    <property type="entry name" value="ARHD_Rieske_2Fe_2S"/>
</dbReference>
<dbReference type="PANTHER" id="PTHR21266">
    <property type="entry name" value="IRON-SULFUR DOMAIN CONTAINING PROTEIN"/>
    <property type="match status" value="1"/>
</dbReference>
<evidence type="ECO:0000313" key="8">
    <source>
        <dbReference type="Proteomes" id="UP000019146"/>
    </source>
</evidence>
<evidence type="ECO:0000256" key="5">
    <source>
        <dbReference type="ARBA" id="ARBA00023014"/>
    </source>
</evidence>